<keyword evidence="7 10" id="KW-0653">Protein transport</keyword>
<dbReference type="AlphaFoldDB" id="A7I180"/>
<keyword evidence="9 11" id="KW-0472">Membrane</keyword>
<dbReference type="PANTHER" id="PTHR30558:SF12">
    <property type="entry name" value="BIOPOLYMER TRANSPORT PROTEIN EXBD"/>
    <property type="match status" value="1"/>
</dbReference>
<evidence type="ECO:0000256" key="5">
    <source>
        <dbReference type="ARBA" id="ARBA00022519"/>
    </source>
</evidence>
<dbReference type="KEGG" id="cha:CHAB381_0690"/>
<sequence length="132" mass="15017">MWNYDEKPELNITPLVDIMLVLLAILMVTTPAIIYEEKINLPDGSKTETSQSTKEFLILRVGDDKIIHIDQNSMSFGELSDNLLHIANSGMYSKEKPVYIQADKKLSYDDVMFVLKTLKQMGFFKIALQTNG</sequence>
<protein>
    <submittedName>
        <fullName evidence="12">Exbd\tolr family transport protein</fullName>
    </submittedName>
</protein>
<dbReference type="eggNOG" id="COG0848">
    <property type="taxonomic scope" value="Bacteria"/>
</dbReference>
<evidence type="ECO:0000256" key="2">
    <source>
        <dbReference type="ARBA" id="ARBA00005811"/>
    </source>
</evidence>
<dbReference type="RefSeq" id="WP_012108558.1">
    <property type="nucleotide sequence ID" value="NC_009714.1"/>
</dbReference>
<gene>
    <name evidence="12" type="ordered locus">CHAB381_0690</name>
</gene>
<evidence type="ECO:0000256" key="11">
    <source>
        <dbReference type="SAM" id="Phobius"/>
    </source>
</evidence>
<feature type="transmembrane region" description="Helical" evidence="11">
    <location>
        <begin position="12"/>
        <end position="35"/>
    </location>
</feature>
<keyword evidence="13" id="KW-1185">Reference proteome</keyword>
<dbReference type="HOGENOM" id="CLU_085305_1_3_7"/>
<dbReference type="EMBL" id="CP000776">
    <property type="protein sequence ID" value="ABS51555.1"/>
    <property type="molecule type" value="Genomic_DNA"/>
</dbReference>
<comment type="similarity">
    <text evidence="2 10">Belongs to the ExbD/TolR family.</text>
</comment>
<evidence type="ECO:0000256" key="7">
    <source>
        <dbReference type="ARBA" id="ARBA00022927"/>
    </source>
</evidence>
<evidence type="ECO:0000256" key="3">
    <source>
        <dbReference type="ARBA" id="ARBA00022448"/>
    </source>
</evidence>
<accession>A7I180</accession>
<comment type="subcellular location">
    <subcellularLocation>
        <location evidence="1">Cell inner membrane</location>
        <topology evidence="1">Single-pass type II membrane protein</topology>
    </subcellularLocation>
    <subcellularLocation>
        <location evidence="10">Cell membrane</location>
        <topology evidence="10">Single-pass type II membrane protein</topology>
    </subcellularLocation>
</comment>
<keyword evidence="8 11" id="KW-1133">Transmembrane helix</keyword>
<evidence type="ECO:0000256" key="10">
    <source>
        <dbReference type="RuleBase" id="RU003879"/>
    </source>
</evidence>
<dbReference type="Proteomes" id="UP000002407">
    <property type="component" value="Chromosome"/>
</dbReference>
<dbReference type="Pfam" id="PF02472">
    <property type="entry name" value="ExbD"/>
    <property type="match status" value="1"/>
</dbReference>
<evidence type="ECO:0000256" key="6">
    <source>
        <dbReference type="ARBA" id="ARBA00022692"/>
    </source>
</evidence>
<name>A7I180_CAMHC</name>
<evidence type="ECO:0000256" key="8">
    <source>
        <dbReference type="ARBA" id="ARBA00022989"/>
    </source>
</evidence>
<evidence type="ECO:0000313" key="12">
    <source>
        <dbReference type="EMBL" id="ABS51555.1"/>
    </source>
</evidence>
<organism evidence="12 13">
    <name type="scientific">Campylobacter hominis (strain ATCC BAA-381 / DSM 21671 / CCUG 45161 / LMG 19568 / NCTC 13146 / CH001A)</name>
    <dbReference type="NCBI Taxonomy" id="360107"/>
    <lineage>
        <taxon>Bacteria</taxon>
        <taxon>Pseudomonadati</taxon>
        <taxon>Campylobacterota</taxon>
        <taxon>Epsilonproteobacteria</taxon>
        <taxon>Campylobacterales</taxon>
        <taxon>Campylobacteraceae</taxon>
        <taxon>Campylobacter</taxon>
    </lineage>
</organism>
<dbReference type="OrthoDB" id="9798629at2"/>
<dbReference type="Gene3D" id="3.30.420.270">
    <property type="match status" value="1"/>
</dbReference>
<keyword evidence="5" id="KW-0997">Cell inner membrane</keyword>
<evidence type="ECO:0000256" key="1">
    <source>
        <dbReference type="ARBA" id="ARBA00004249"/>
    </source>
</evidence>
<dbReference type="InterPro" id="IPR003400">
    <property type="entry name" value="ExbD"/>
</dbReference>
<proteinExistence type="inferred from homology"/>
<keyword evidence="3 10" id="KW-0813">Transport</keyword>
<evidence type="ECO:0000256" key="9">
    <source>
        <dbReference type="ARBA" id="ARBA00023136"/>
    </source>
</evidence>
<keyword evidence="6 10" id="KW-0812">Transmembrane</keyword>
<dbReference type="STRING" id="360107.CHAB381_0690"/>
<dbReference type="GO" id="GO:0005886">
    <property type="term" value="C:plasma membrane"/>
    <property type="evidence" value="ECO:0007669"/>
    <property type="project" value="UniProtKB-SubCell"/>
</dbReference>
<reference evidence="13" key="1">
    <citation type="submission" date="2007-07" db="EMBL/GenBank/DDBJ databases">
        <title>Complete genome sequence of Campylobacter hominis ATCC BAA-381, a commensal isolated from the human gastrointestinal tract.</title>
        <authorList>
            <person name="Fouts D.E."/>
            <person name="Mongodin E.F."/>
            <person name="Puiu D."/>
            <person name="Sebastian Y."/>
            <person name="Miller W.G."/>
            <person name="Mandrell R.E."/>
            <person name="Nelson K.E."/>
        </authorList>
    </citation>
    <scope>NUCLEOTIDE SEQUENCE [LARGE SCALE GENOMIC DNA]</scope>
    <source>
        <strain evidence="13">ATCC BAA-381 / LMG 19568 / NCTC 13146 / CH001A</strain>
    </source>
</reference>
<evidence type="ECO:0000313" key="13">
    <source>
        <dbReference type="Proteomes" id="UP000002407"/>
    </source>
</evidence>
<dbReference type="GO" id="GO:0022857">
    <property type="term" value="F:transmembrane transporter activity"/>
    <property type="evidence" value="ECO:0007669"/>
    <property type="project" value="InterPro"/>
</dbReference>
<evidence type="ECO:0000256" key="4">
    <source>
        <dbReference type="ARBA" id="ARBA00022475"/>
    </source>
</evidence>
<dbReference type="GO" id="GO:0015031">
    <property type="term" value="P:protein transport"/>
    <property type="evidence" value="ECO:0007669"/>
    <property type="project" value="UniProtKB-KW"/>
</dbReference>
<keyword evidence="4" id="KW-1003">Cell membrane</keyword>
<dbReference type="PANTHER" id="PTHR30558">
    <property type="entry name" value="EXBD MEMBRANE COMPONENT OF PMF-DRIVEN MACROMOLECULE IMPORT SYSTEM"/>
    <property type="match status" value="1"/>
</dbReference>